<protein>
    <recommendedName>
        <fullName evidence="1">Glycosyltransferase 2-like domain-containing protein</fullName>
    </recommendedName>
</protein>
<dbReference type="RefSeq" id="WP_238749445.1">
    <property type="nucleotide sequence ID" value="NZ_CAKLPZ010000001.1"/>
</dbReference>
<dbReference type="InterPro" id="IPR001173">
    <property type="entry name" value="Glyco_trans_2-like"/>
</dbReference>
<keyword evidence="3" id="KW-1185">Reference proteome</keyword>
<sequence>MLSICVPVYNYDARPLVHELLRQADEMSEAVEVLVYEDGSAPEQQCINQSLADLPNVRYVALPENTGRASIRNRMAKDAQYAILVMLDVDGEPNPYLLRNYISRPTEATVVVGGRSYTSEPPDDPALRLHWQYGRYREALAPARFRPRPYLHFQSNNFRVDRQFFLDNPFPEVHSYGHEDTLWGQLLAPAGTRIEYIDNPVLHLGLEPEEVFIAKQRQAVQTLKSLRKAHPTLTTRLTTFADRYPRMSQLAELLPEEMLVRYLMRTRNLKVLDMLKLKWWITGWALAIGYS</sequence>
<dbReference type="InterPro" id="IPR029044">
    <property type="entry name" value="Nucleotide-diphossugar_trans"/>
</dbReference>
<accession>A0ABN8F563</accession>
<evidence type="ECO:0000259" key="1">
    <source>
        <dbReference type="Pfam" id="PF00535"/>
    </source>
</evidence>
<comment type="caution">
    <text evidence="2">The sequence shown here is derived from an EMBL/GenBank/DDBJ whole genome shotgun (WGS) entry which is preliminary data.</text>
</comment>
<name>A0ABN8F563_9BACT</name>
<gene>
    <name evidence="2" type="ORF">LEM8419_00552</name>
</gene>
<feature type="domain" description="Glycosyltransferase 2-like" evidence="1">
    <location>
        <begin position="3"/>
        <end position="145"/>
    </location>
</feature>
<proteinExistence type="predicted"/>
<dbReference type="SUPFAM" id="SSF53448">
    <property type="entry name" value="Nucleotide-diphospho-sugar transferases"/>
    <property type="match status" value="1"/>
</dbReference>
<organism evidence="2 3">
    <name type="scientific">Neolewinella maritima</name>
    <dbReference type="NCBI Taxonomy" id="1383882"/>
    <lineage>
        <taxon>Bacteria</taxon>
        <taxon>Pseudomonadati</taxon>
        <taxon>Bacteroidota</taxon>
        <taxon>Saprospiria</taxon>
        <taxon>Saprospirales</taxon>
        <taxon>Lewinellaceae</taxon>
        <taxon>Neolewinella</taxon>
    </lineage>
</organism>
<evidence type="ECO:0000313" key="3">
    <source>
        <dbReference type="Proteomes" id="UP000837803"/>
    </source>
</evidence>
<dbReference type="EMBL" id="CAKLPZ010000001">
    <property type="protein sequence ID" value="CAH0999255.1"/>
    <property type="molecule type" value="Genomic_DNA"/>
</dbReference>
<reference evidence="2" key="1">
    <citation type="submission" date="2021-12" db="EMBL/GenBank/DDBJ databases">
        <authorList>
            <person name="Rodrigo-Torres L."/>
            <person name="Arahal R. D."/>
            <person name="Lucena T."/>
        </authorList>
    </citation>
    <scope>NUCLEOTIDE SEQUENCE</scope>
    <source>
        <strain evidence="2">CECT 8419</strain>
    </source>
</reference>
<dbReference type="Proteomes" id="UP000837803">
    <property type="component" value="Unassembled WGS sequence"/>
</dbReference>
<evidence type="ECO:0000313" key="2">
    <source>
        <dbReference type="EMBL" id="CAH0999255.1"/>
    </source>
</evidence>
<dbReference type="Pfam" id="PF00535">
    <property type="entry name" value="Glycos_transf_2"/>
    <property type="match status" value="1"/>
</dbReference>
<dbReference type="Gene3D" id="3.90.550.10">
    <property type="entry name" value="Spore Coat Polysaccharide Biosynthesis Protein SpsA, Chain A"/>
    <property type="match status" value="1"/>
</dbReference>